<comment type="similarity">
    <text evidence="2 8">Belongs to the periplasmic pilus chaperone family.</text>
</comment>
<gene>
    <name evidence="11" type="ORF">ACFFJ3_17930</name>
</gene>
<keyword evidence="7" id="KW-0393">Immunoglobulin domain</keyword>
<proteinExistence type="inferred from homology"/>
<dbReference type="Pfam" id="PF00345">
    <property type="entry name" value="PapD_N"/>
    <property type="match status" value="1"/>
</dbReference>
<name>A0ABV6EH79_9GAMM</name>
<sequence>MDVSRLIPLLCAGLLISEASPAAEPMALGGISLSKTRVIFAPSTKAQTFAVSNSGKQSYLIQSRVQRTPDDTTQAPFIVVPPLFRLQPDSLQQIRIVSQGAMLPKDRESLFYLSVLAIPAGSEQRVQPMQVSMGIRFVLKLFYRPSGLVSLSQCSLRFHRVAQGVKVENPTPYFQTLGNLAFNHNPVNLDKQPAMLAPQSEQIYPVSAKERDVNWQTVTDYGGLSPSCQQRLISQQNMP</sequence>
<dbReference type="Gene3D" id="2.60.40.10">
    <property type="entry name" value="Immunoglobulins"/>
    <property type="match status" value="2"/>
</dbReference>
<evidence type="ECO:0000256" key="8">
    <source>
        <dbReference type="RuleBase" id="RU003918"/>
    </source>
</evidence>
<dbReference type="InterPro" id="IPR016148">
    <property type="entry name" value="Pili_assmbl_chaperone_C"/>
</dbReference>
<feature type="domain" description="Pili assembly chaperone C-terminal" evidence="10">
    <location>
        <begin position="167"/>
        <end position="225"/>
    </location>
</feature>
<dbReference type="InterPro" id="IPR036316">
    <property type="entry name" value="Pili_assmbl_chap_C_dom_sf"/>
</dbReference>
<dbReference type="RefSeq" id="WP_380677872.1">
    <property type="nucleotide sequence ID" value="NZ_CP173186.1"/>
</dbReference>
<dbReference type="EMBL" id="JBHLXG010000018">
    <property type="protein sequence ID" value="MFC0228352.1"/>
    <property type="molecule type" value="Genomic_DNA"/>
</dbReference>
<evidence type="ECO:0000256" key="7">
    <source>
        <dbReference type="ARBA" id="ARBA00023319"/>
    </source>
</evidence>
<protein>
    <submittedName>
        <fullName evidence="11">Molecular chaperone</fullName>
    </submittedName>
</protein>
<evidence type="ECO:0000256" key="2">
    <source>
        <dbReference type="ARBA" id="ARBA00007399"/>
    </source>
</evidence>
<evidence type="ECO:0000256" key="4">
    <source>
        <dbReference type="ARBA" id="ARBA00022729"/>
    </source>
</evidence>
<keyword evidence="5" id="KW-0574">Periplasm</keyword>
<evidence type="ECO:0000259" key="10">
    <source>
        <dbReference type="Pfam" id="PF02753"/>
    </source>
</evidence>
<evidence type="ECO:0000256" key="3">
    <source>
        <dbReference type="ARBA" id="ARBA00022558"/>
    </source>
</evidence>
<dbReference type="Proteomes" id="UP001589792">
    <property type="component" value="Unassembled WGS sequence"/>
</dbReference>
<keyword evidence="12" id="KW-1185">Reference proteome</keyword>
<dbReference type="PROSITE" id="PS00635">
    <property type="entry name" value="PILI_CHAPERONE"/>
    <property type="match status" value="1"/>
</dbReference>
<evidence type="ECO:0000256" key="1">
    <source>
        <dbReference type="ARBA" id="ARBA00004418"/>
    </source>
</evidence>
<evidence type="ECO:0000259" key="9">
    <source>
        <dbReference type="Pfam" id="PF00345"/>
    </source>
</evidence>
<feature type="domain" description="Pili assembly chaperone N-terminal" evidence="9">
    <location>
        <begin position="30"/>
        <end position="148"/>
    </location>
</feature>
<dbReference type="Pfam" id="PF02753">
    <property type="entry name" value="PapD_C"/>
    <property type="match status" value="1"/>
</dbReference>
<evidence type="ECO:0000256" key="6">
    <source>
        <dbReference type="ARBA" id="ARBA00023186"/>
    </source>
</evidence>
<dbReference type="PANTHER" id="PTHR30251:SF2">
    <property type="entry name" value="FIMBRIAL CHAPERONE YADV-RELATED"/>
    <property type="match status" value="1"/>
</dbReference>
<dbReference type="InterPro" id="IPR016147">
    <property type="entry name" value="Pili_assmbl_chaperone_N"/>
</dbReference>
<organism evidence="11 12">
    <name type="scientific">Serratia aquatilis</name>
    <dbReference type="NCBI Taxonomy" id="1737515"/>
    <lineage>
        <taxon>Bacteria</taxon>
        <taxon>Pseudomonadati</taxon>
        <taxon>Pseudomonadota</taxon>
        <taxon>Gammaproteobacteria</taxon>
        <taxon>Enterobacterales</taxon>
        <taxon>Yersiniaceae</taxon>
        <taxon>Serratia</taxon>
    </lineage>
</organism>
<dbReference type="InterPro" id="IPR001829">
    <property type="entry name" value="Pili_assmbl_chaperone_bac"/>
</dbReference>
<dbReference type="SUPFAM" id="SSF49584">
    <property type="entry name" value="Periplasmic chaperone C-domain"/>
    <property type="match status" value="1"/>
</dbReference>
<dbReference type="InterPro" id="IPR050643">
    <property type="entry name" value="Periplasmic_pilus_chap"/>
</dbReference>
<reference evidence="11 12" key="1">
    <citation type="submission" date="2024-09" db="EMBL/GenBank/DDBJ databases">
        <authorList>
            <person name="Sun Q."/>
            <person name="Mori K."/>
        </authorList>
    </citation>
    <scope>NUCLEOTIDE SEQUENCE [LARGE SCALE GENOMIC DNA]</scope>
    <source>
        <strain evidence="11 12">CCM 8626</strain>
    </source>
</reference>
<keyword evidence="4" id="KW-0732">Signal</keyword>
<dbReference type="InterPro" id="IPR013783">
    <property type="entry name" value="Ig-like_fold"/>
</dbReference>
<evidence type="ECO:0000313" key="11">
    <source>
        <dbReference type="EMBL" id="MFC0228352.1"/>
    </source>
</evidence>
<dbReference type="PANTHER" id="PTHR30251">
    <property type="entry name" value="PILUS ASSEMBLY CHAPERONE"/>
    <property type="match status" value="1"/>
</dbReference>
<dbReference type="PRINTS" id="PR00969">
    <property type="entry name" value="CHAPERONPILI"/>
</dbReference>
<evidence type="ECO:0000313" key="12">
    <source>
        <dbReference type="Proteomes" id="UP001589792"/>
    </source>
</evidence>
<comment type="caution">
    <text evidence="11">The sequence shown here is derived from an EMBL/GenBank/DDBJ whole genome shotgun (WGS) entry which is preliminary data.</text>
</comment>
<dbReference type="InterPro" id="IPR018046">
    <property type="entry name" value="Pili_assmbl_chaperone_CS"/>
</dbReference>
<evidence type="ECO:0000256" key="5">
    <source>
        <dbReference type="ARBA" id="ARBA00022764"/>
    </source>
</evidence>
<dbReference type="SUPFAM" id="SSF49354">
    <property type="entry name" value="PapD-like"/>
    <property type="match status" value="1"/>
</dbReference>
<comment type="subcellular location">
    <subcellularLocation>
        <location evidence="1 8">Periplasm</location>
    </subcellularLocation>
</comment>
<keyword evidence="6 8" id="KW-0143">Chaperone</keyword>
<keyword evidence="3" id="KW-1029">Fimbrium biogenesis</keyword>
<dbReference type="InterPro" id="IPR008962">
    <property type="entry name" value="PapD-like_sf"/>
</dbReference>
<accession>A0ABV6EH79</accession>